<evidence type="ECO:0008006" key="3">
    <source>
        <dbReference type="Google" id="ProtNLM"/>
    </source>
</evidence>
<accession>K7ANE0</accession>
<reference evidence="1 2" key="1">
    <citation type="journal article" date="2013" name="Genome Announc.">
        <title>Complete Genome Sequence of Glaciecola psychrophila Strain 170T.</title>
        <authorList>
            <person name="Yin J."/>
            <person name="Chen J."/>
            <person name="Liu G."/>
            <person name="Yu Y."/>
            <person name="Song L."/>
            <person name="Wang X."/>
            <person name="Qu X."/>
        </authorList>
    </citation>
    <scope>NUCLEOTIDE SEQUENCE [LARGE SCALE GENOMIC DNA]</scope>
    <source>
        <strain evidence="1 2">170</strain>
    </source>
</reference>
<name>K7ANE0_9ALTE</name>
<sequence length="185" mass="21470">MEEIKDPELKNTFQYYYRVLLSYSDFKHAERCAKRLVEFGDTYIPENETLEAALYSSMLVSYSRPFNSGGNSQVGNIPRLTKNIIKSLTRKEQKLHNYILLLRNKLIAHSDAEFINLDPVVAIDISKDFIVPIKNDPLAPFNESYNRECLSLCEKLIVWALEERAAIEPRVIPHLKKVNFAQIYE</sequence>
<dbReference type="AlphaFoldDB" id="K7ANE0"/>
<dbReference type="KEGG" id="gps:C427_2374"/>
<dbReference type="OrthoDB" id="7856302at2"/>
<evidence type="ECO:0000313" key="1">
    <source>
        <dbReference type="EMBL" id="AGH44483.1"/>
    </source>
</evidence>
<protein>
    <recommendedName>
        <fullName evidence="3">HEPN AbiU2-like domain-containing protein</fullName>
    </recommendedName>
</protein>
<organism evidence="1 2">
    <name type="scientific">Paraglaciecola psychrophila 170</name>
    <dbReference type="NCBI Taxonomy" id="1129794"/>
    <lineage>
        <taxon>Bacteria</taxon>
        <taxon>Pseudomonadati</taxon>
        <taxon>Pseudomonadota</taxon>
        <taxon>Gammaproteobacteria</taxon>
        <taxon>Alteromonadales</taxon>
        <taxon>Alteromonadaceae</taxon>
        <taxon>Paraglaciecola</taxon>
    </lineage>
</organism>
<dbReference type="Proteomes" id="UP000011864">
    <property type="component" value="Chromosome"/>
</dbReference>
<keyword evidence="2" id="KW-1185">Reference proteome</keyword>
<gene>
    <name evidence="1" type="ORF">C427_2374</name>
</gene>
<proteinExistence type="predicted"/>
<dbReference type="EMBL" id="CP003837">
    <property type="protein sequence ID" value="AGH44483.1"/>
    <property type="molecule type" value="Genomic_DNA"/>
</dbReference>
<dbReference type="HOGENOM" id="CLU_1459997_0_0_6"/>
<dbReference type="RefSeq" id="WP_007636568.1">
    <property type="nucleotide sequence ID" value="NC_020514.1"/>
</dbReference>
<dbReference type="PATRIC" id="fig|1129794.4.peg.2354"/>
<evidence type="ECO:0000313" key="2">
    <source>
        <dbReference type="Proteomes" id="UP000011864"/>
    </source>
</evidence>